<evidence type="ECO:0000313" key="1">
    <source>
        <dbReference type="EMBL" id="EHL04679.1"/>
    </source>
</evidence>
<name>G9XUV7_DESHA</name>
<gene>
    <name evidence="1" type="ORF">HMPREF0322_04770</name>
</gene>
<sequence>MMRRGRFGYPLREFGRVETRRVSGSGHLEHVLKKEDFLESCLFRSLGTRRLIWRSSRVEPREGYSRPCSESYGTGVFCITGNTKTTRQPPLPAKFSLMSR</sequence>
<dbReference type="HOGENOM" id="CLU_2301262_0_0_9"/>
<dbReference type="EMBL" id="AFZX01000131">
    <property type="protein sequence ID" value="EHL04679.1"/>
    <property type="molecule type" value="Genomic_DNA"/>
</dbReference>
<proteinExistence type="predicted"/>
<reference evidence="1 2" key="1">
    <citation type="submission" date="2011-08" db="EMBL/GenBank/DDBJ databases">
        <authorList>
            <person name="Weinstock G."/>
            <person name="Sodergren E."/>
            <person name="Clifton S."/>
            <person name="Fulton L."/>
            <person name="Fulton B."/>
            <person name="Courtney L."/>
            <person name="Fronick C."/>
            <person name="Harrison M."/>
            <person name="Strong C."/>
            <person name="Farmer C."/>
            <person name="Delahaunty K."/>
            <person name="Markovic C."/>
            <person name="Hall O."/>
            <person name="Minx P."/>
            <person name="Tomlinson C."/>
            <person name="Mitreva M."/>
            <person name="Hou S."/>
            <person name="Chen J."/>
            <person name="Wollam A."/>
            <person name="Pepin K.H."/>
            <person name="Johnson M."/>
            <person name="Bhonagiri V."/>
            <person name="Zhang X."/>
            <person name="Suruliraj S."/>
            <person name="Warren W."/>
            <person name="Chinwalla A."/>
            <person name="Mardis E.R."/>
            <person name="Wilson R.K."/>
        </authorList>
    </citation>
    <scope>NUCLEOTIDE SEQUENCE [LARGE SCALE GENOMIC DNA]</scope>
    <source>
        <strain evidence="1 2">DP7</strain>
    </source>
</reference>
<dbReference type="Proteomes" id="UP000004416">
    <property type="component" value="Unassembled WGS sequence"/>
</dbReference>
<comment type="caution">
    <text evidence="1">The sequence shown here is derived from an EMBL/GenBank/DDBJ whole genome shotgun (WGS) entry which is preliminary data.</text>
</comment>
<evidence type="ECO:0000313" key="2">
    <source>
        <dbReference type="Proteomes" id="UP000004416"/>
    </source>
</evidence>
<accession>G9XUV7</accession>
<dbReference type="AlphaFoldDB" id="G9XUV7"/>
<protein>
    <submittedName>
        <fullName evidence="1">Uncharacterized protein</fullName>
    </submittedName>
</protein>
<organism evidence="1 2">
    <name type="scientific">Desulfitobacterium hafniense DP7</name>
    <dbReference type="NCBI Taxonomy" id="537010"/>
    <lineage>
        <taxon>Bacteria</taxon>
        <taxon>Bacillati</taxon>
        <taxon>Bacillota</taxon>
        <taxon>Clostridia</taxon>
        <taxon>Eubacteriales</taxon>
        <taxon>Desulfitobacteriaceae</taxon>
        <taxon>Desulfitobacterium</taxon>
    </lineage>
</organism>